<dbReference type="OrthoDB" id="2365849at2"/>
<accession>W7BV11</accession>
<name>W7BV11_9LIST</name>
<organism evidence="2 3">
    <name type="scientific">Listeria cornellensis FSL F6-0969</name>
    <dbReference type="NCBI Taxonomy" id="1265820"/>
    <lineage>
        <taxon>Bacteria</taxon>
        <taxon>Bacillati</taxon>
        <taxon>Bacillota</taxon>
        <taxon>Bacilli</taxon>
        <taxon>Bacillales</taxon>
        <taxon>Listeriaceae</taxon>
        <taxon>Listeria</taxon>
    </lineage>
</organism>
<sequence>MEKIQKFINVLFLTCVLMPVTLFIFPSALAIADGAKGASYLYEFGGPVHWLTVSSDNGNKSGFIDAAFKGNTGVSIHWLATLYSFFMILVVVYLATLIIKKISSGT</sequence>
<proteinExistence type="predicted"/>
<dbReference type="STRING" id="1265820.PCORN_10497"/>
<dbReference type="PATRIC" id="fig|1265820.5.peg.2062"/>
<dbReference type="Proteomes" id="UP000019254">
    <property type="component" value="Unassembled WGS sequence"/>
</dbReference>
<comment type="caution">
    <text evidence="2">The sequence shown here is derived from an EMBL/GenBank/DDBJ whole genome shotgun (WGS) entry which is preliminary data.</text>
</comment>
<keyword evidence="1" id="KW-0812">Transmembrane</keyword>
<keyword evidence="3" id="KW-1185">Reference proteome</keyword>
<protein>
    <submittedName>
        <fullName evidence="2">Uncharacterized protein</fullName>
    </submittedName>
</protein>
<dbReference type="RefSeq" id="WP_036079523.1">
    <property type="nucleotide sequence ID" value="NZ_AODE01000019.1"/>
</dbReference>
<reference evidence="2 3" key="1">
    <citation type="journal article" date="2014" name="Int. J. Syst. Evol. Microbiol.">
        <title>Listeria floridensis sp. nov., Listeria aquatica sp. nov., Listeria cornellensis sp. nov., Listeria riparia sp. nov. and Listeria grandensis sp. nov., from agricultural and natural environments.</title>
        <authorList>
            <person name="den Bakker H.C."/>
            <person name="Warchocki S."/>
            <person name="Wright E.M."/>
            <person name="Allred A.F."/>
            <person name="Ahlstrom C."/>
            <person name="Manuel C.S."/>
            <person name="Stasiewicz M.J."/>
            <person name="Burrell A."/>
            <person name="Roof S."/>
            <person name="Strawn L."/>
            <person name="Fortes E.D."/>
            <person name="Nightingale K.K."/>
            <person name="Kephart D."/>
            <person name="Wiedmann M."/>
        </authorList>
    </citation>
    <scope>NUCLEOTIDE SEQUENCE [LARGE SCALE GENOMIC DNA]</scope>
    <source>
        <strain evidence="3">FSL F6-969</strain>
    </source>
</reference>
<evidence type="ECO:0000313" key="3">
    <source>
        <dbReference type="Proteomes" id="UP000019254"/>
    </source>
</evidence>
<keyword evidence="1" id="KW-0472">Membrane</keyword>
<gene>
    <name evidence="2" type="ORF">PCORN_10497</name>
</gene>
<keyword evidence="1" id="KW-1133">Transmembrane helix</keyword>
<evidence type="ECO:0000256" key="1">
    <source>
        <dbReference type="SAM" id="Phobius"/>
    </source>
</evidence>
<dbReference type="EMBL" id="AODE01000019">
    <property type="protein sequence ID" value="EUJ29582.1"/>
    <property type="molecule type" value="Genomic_DNA"/>
</dbReference>
<evidence type="ECO:0000313" key="2">
    <source>
        <dbReference type="EMBL" id="EUJ29582.1"/>
    </source>
</evidence>
<dbReference type="AlphaFoldDB" id="W7BV11"/>
<feature type="transmembrane region" description="Helical" evidence="1">
    <location>
        <begin position="76"/>
        <end position="99"/>
    </location>
</feature>